<accession>A0ABP4FXF4</accession>
<evidence type="ECO:0008006" key="3">
    <source>
        <dbReference type="Google" id="ProtNLM"/>
    </source>
</evidence>
<evidence type="ECO:0000313" key="1">
    <source>
        <dbReference type="EMBL" id="GAA1202181.1"/>
    </source>
</evidence>
<name>A0ABP4FXF4_9ACTN</name>
<organism evidence="1 2">
    <name type="scientific">Streptomyces hebeiensis</name>
    <dbReference type="NCBI Taxonomy" id="229486"/>
    <lineage>
        <taxon>Bacteria</taxon>
        <taxon>Bacillati</taxon>
        <taxon>Actinomycetota</taxon>
        <taxon>Actinomycetes</taxon>
        <taxon>Kitasatosporales</taxon>
        <taxon>Streptomycetaceae</taxon>
        <taxon>Streptomyces</taxon>
    </lineage>
</organism>
<dbReference type="Proteomes" id="UP001501371">
    <property type="component" value="Unassembled WGS sequence"/>
</dbReference>
<protein>
    <recommendedName>
        <fullName evidence="3">Proline-rich protein</fullName>
    </recommendedName>
</protein>
<sequence>MALPAYRKTVRKQPRRHASPVLLMLLITAPAVLAAAVLRPRSR</sequence>
<dbReference type="EMBL" id="BAAAKV010000132">
    <property type="protein sequence ID" value="GAA1202181.1"/>
    <property type="molecule type" value="Genomic_DNA"/>
</dbReference>
<reference evidence="2" key="1">
    <citation type="journal article" date="2019" name="Int. J. Syst. Evol. Microbiol.">
        <title>The Global Catalogue of Microorganisms (GCM) 10K type strain sequencing project: providing services to taxonomists for standard genome sequencing and annotation.</title>
        <authorList>
            <consortium name="The Broad Institute Genomics Platform"/>
            <consortium name="The Broad Institute Genome Sequencing Center for Infectious Disease"/>
            <person name="Wu L."/>
            <person name="Ma J."/>
        </authorList>
    </citation>
    <scope>NUCLEOTIDE SEQUENCE [LARGE SCALE GENOMIC DNA]</scope>
    <source>
        <strain evidence="2">JCM 12696</strain>
    </source>
</reference>
<comment type="caution">
    <text evidence="1">The sequence shown here is derived from an EMBL/GenBank/DDBJ whole genome shotgun (WGS) entry which is preliminary data.</text>
</comment>
<evidence type="ECO:0000313" key="2">
    <source>
        <dbReference type="Proteomes" id="UP001501371"/>
    </source>
</evidence>
<gene>
    <name evidence="1" type="ORF">GCM10009654_68010</name>
</gene>
<dbReference type="RefSeq" id="WP_344285557.1">
    <property type="nucleotide sequence ID" value="NZ_BAAAKV010000132.1"/>
</dbReference>
<keyword evidence="2" id="KW-1185">Reference proteome</keyword>
<proteinExistence type="predicted"/>